<reference evidence="5 6" key="1">
    <citation type="submission" date="2017-03" db="EMBL/GenBank/DDBJ databases">
        <authorList>
            <person name="Afonso C.L."/>
            <person name="Miller P.J."/>
            <person name="Scott M.A."/>
            <person name="Spackman E."/>
            <person name="Goraichik I."/>
            <person name="Dimitrov K.M."/>
            <person name="Suarez D.L."/>
            <person name="Swayne D.E."/>
        </authorList>
    </citation>
    <scope>NUCLEOTIDE SEQUENCE [LARGE SCALE GENOMIC DNA]</scope>
    <source>
        <strain evidence="5 6">CECT 7023</strain>
    </source>
</reference>
<dbReference type="GO" id="GO:0070475">
    <property type="term" value="P:rRNA base methylation"/>
    <property type="evidence" value="ECO:0007669"/>
    <property type="project" value="TreeGrafter"/>
</dbReference>
<organism evidence="5 6">
    <name type="scientific">Roseisalinus antarcticus</name>
    <dbReference type="NCBI Taxonomy" id="254357"/>
    <lineage>
        <taxon>Bacteria</taxon>
        <taxon>Pseudomonadati</taxon>
        <taxon>Pseudomonadota</taxon>
        <taxon>Alphaproteobacteria</taxon>
        <taxon>Rhodobacterales</taxon>
        <taxon>Roseobacteraceae</taxon>
        <taxon>Roseisalinus</taxon>
    </lineage>
</organism>
<dbReference type="InterPro" id="IPR029063">
    <property type="entry name" value="SAM-dependent_MTases_sf"/>
</dbReference>
<dbReference type="Pfam" id="PF05958">
    <property type="entry name" value="tRNA_U5-meth_tr"/>
    <property type="match status" value="1"/>
</dbReference>
<keyword evidence="2 4" id="KW-0808">Transferase</keyword>
<keyword evidence="6" id="KW-1185">Reference proteome</keyword>
<dbReference type="Gene3D" id="2.40.50.1070">
    <property type="match status" value="1"/>
</dbReference>
<proteinExistence type="inferred from homology"/>
<dbReference type="GO" id="GO:0070041">
    <property type="term" value="F:rRNA (uridine-C5-)-methyltransferase activity"/>
    <property type="evidence" value="ECO:0007669"/>
    <property type="project" value="TreeGrafter"/>
</dbReference>
<dbReference type="SUPFAM" id="SSF53335">
    <property type="entry name" value="S-adenosyl-L-methionine-dependent methyltransferases"/>
    <property type="match status" value="1"/>
</dbReference>
<dbReference type="OrthoDB" id="9804590at2"/>
<feature type="binding site" evidence="4">
    <location>
        <position position="332"/>
    </location>
    <ligand>
        <name>S-adenosyl-L-methionine</name>
        <dbReference type="ChEBI" id="CHEBI:59789"/>
    </ligand>
</feature>
<evidence type="ECO:0000256" key="1">
    <source>
        <dbReference type="ARBA" id="ARBA00022603"/>
    </source>
</evidence>
<gene>
    <name evidence="5" type="primary">rlmD_2</name>
    <name evidence="5" type="ORF">ROA7023_01137</name>
</gene>
<evidence type="ECO:0000256" key="2">
    <source>
        <dbReference type="ARBA" id="ARBA00022679"/>
    </source>
</evidence>
<evidence type="ECO:0000256" key="4">
    <source>
        <dbReference type="PROSITE-ProRule" id="PRU01024"/>
    </source>
</evidence>
<dbReference type="Gene3D" id="3.40.50.150">
    <property type="entry name" value="Vaccinia Virus protein VP39"/>
    <property type="match status" value="1"/>
</dbReference>
<evidence type="ECO:0000313" key="6">
    <source>
        <dbReference type="Proteomes" id="UP000193900"/>
    </source>
</evidence>
<evidence type="ECO:0000313" key="5">
    <source>
        <dbReference type="EMBL" id="SLN32730.1"/>
    </source>
</evidence>
<comment type="similarity">
    <text evidence="4">Belongs to the class I-like SAM-binding methyltransferase superfamily. RNA M5U methyltransferase family.</text>
</comment>
<dbReference type="EMBL" id="FWFZ01000004">
    <property type="protein sequence ID" value="SLN32730.1"/>
    <property type="molecule type" value="Genomic_DNA"/>
</dbReference>
<feature type="active site" description="Nucleophile" evidence="4">
    <location>
        <position position="358"/>
    </location>
</feature>
<dbReference type="PROSITE" id="PS51687">
    <property type="entry name" value="SAM_MT_RNA_M5U"/>
    <property type="match status" value="1"/>
</dbReference>
<dbReference type="PANTHER" id="PTHR11061">
    <property type="entry name" value="RNA M5U METHYLTRANSFERASE"/>
    <property type="match status" value="1"/>
</dbReference>
<sequence length="401" mass="42303">MSVLDGAARVVDLGSDGLGRTEAGEPAPFALPGDLVDHDGRVTRNNPAHVAAPCGHYGICGGCAMQHASNGFVADWKAQRVLETLRANGIEGEVAEVATSPPGTRRRAKLSGRRTKKGALVGFHQRRTHTVVAVPDCQVVVPGIAALVPALEGLTRQIGSRKGEVGYTVTMTANGADVLIEGGKELTAPLRLALSGFAATHGLARLTWEDEPIVTRMPPVQRLGRADVAPPPGAFLQATAEGEAALVAGVRAAVGDAKRIVDLFAGCGTFTLPLAERAEVHAVEYGAPMLRALDHGWRHAKGLKKVTTETRDLFREPLLAEDLARFDAAVVDPPRKGARAQVAEIASSKLPRVAMVSCQPASFAADARLLHLAGFAMGPVTLVDQFRWSPHIELVAAFTRL</sequence>
<keyword evidence="1 4" id="KW-0489">Methyltransferase</keyword>
<name>A0A1Y5S8W4_9RHOB</name>
<evidence type="ECO:0000256" key="3">
    <source>
        <dbReference type="ARBA" id="ARBA00022691"/>
    </source>
</evidence>
<dbReference type="AlphaFoldDB" id="A0A1Y5S8W4"/>
<dbReference type="CDD" id="cd02440">
    <property type="entry name" value="AdoMet_MTases"/>
    <property type="match status" value="1"/>
</dbReference>
<dbReference type="RefSeq" id="WP_085878036.1">
    <property type="nucleotide sequence ID" value="NZ_FWFZ01000004.1"/>
</dbReference>
<keyword evidence="3 4" id="KW-0949">S-adenosyl-L-methionine</keyword>
<dbReference type="InterPro" id="IPR010280">
    <property type="entry name" value="U5_MeTrfase_fam"/>
</dbReference>
<feature type="binding site" evidence="4">
    <location>
        <position position="237"/>
    </location>
    <ligand>
        <name>S-adenosyl-L-methionine</name>
        <dbReference type="ChEBI" id="CHEBI:59789"/>
    </ligand>
</feature>
<dbReference type="EC" id="2.1.1.190" evidence="5"/>
<accession>A0A1Y5S8W4</accession>
<dbReference type="Proteomes" id="UP000193900">
    <property type="component" value="Unassembled WGS sequence"/>
</dbReference>
<feature type="binding site" evidence="4">
    <location>
        <position position="264"/>
    </location>
    <ligand>
        <name>S-adenosyl-L-methionine</name>
        <dbReference type="ChEBI" id="CHEBI:59789"/>
    </ligand>
</feature>
<protein>
    <submittedName>
        <fullName evidence="5">23S rRNA (Uracil(1939)-C(5))-methyltransferase RlmD</fullName>
        <ecNumber evidence="5">2.1.1.190</ecNumber>
    </submittedName>
</protein>
<dbReference type="PANTHER" id="PTHR11061:SF49">
    <property type="entry name" value="23S RRNA (URACIL(1939)-C(5))-METHYLTRANSFERASE RLMD"/>
    <property type="match status" value="1"/>
</dbReference>
<feature type="binding site" evidence="4">
    <location>
        <position position="284"/>
    </location>
    <ligand>
        <name>S-adenosyl-L-methionine</name>
        <dbReference type="ChEBI" id="CHEBI:59789"/>
    </ligand>
</feature>